<proteinExistence type="predicted"/>
<dbReference type="InterPro" id="IPR037129">
    <property type="entry name" value="XPA_sf"/>
</dbReference>
<dbReference type="CDD" id="cd21075">
    <property type="entry name" value="DBD_XPA-like"/>
    <property type="match status" value="1"/>
</dbReference>
<accession>A0A9P3GM54</accession>
<organism evidence="2 3">
    <name type="scientific">Phanerochaete sordida</name>
    <dbReference type="NCBI Taxonomy" id="48140"/>
    <lineage>
        <taxon>Eukaryota</taxon>
        <taxon>Fungi</taxon>
        <taxon>Dikarya</taxon>
        <taxon>Basidiomycota</taxon>
        <taxon>Agaricomycotina</taxon>
        <taxon>Agaricomycetes</taxon>
        <taxon>Polyporales</taxon>
        <taxon>Phanerochaetaceae</taxon>
        <taxon>Phanerochaete</taxon>
    </lineage>
</organism>
<dbReference type="AlphaFoldDB" id="A0A9P3GM54"/>
<sequence>MPPSRTQPTGSWIFKTDARKRYKLSDADLASLTPLSVLPNPRGGPHPVVKYSERDVQALARRLKEAATAAGPSSDGDLAKPNGKEILHTKAKNEYGLTTEQLRAIKPTRIEPNPYGDRLPPMKHYNLCDVVALAERLAAARTQSASSSSAAASSSRPARSPKKGRRAKRSPSPYEDYDGDWDGDGAFDGMSPDDAHAKLMGIFHDYGMH</sequence>
<feature type="compositionally biased region" description="Acidic residues" evidence="1">
    <location>
        <begin position="175"/>
        <end position="185"/>
    </location>
</feature>
<comment type="caution">
    <text evidence="2">The sequence shown here is derived from an EMBL/GenBank/DDBJ whole genome shotgun (WGS) entry which is preliminary data.</text>
</comment>
<feature type="region of interest" description="Disordered" evidence="1">
    <location>
        <begin position="63"/>
        <end position="82"/>
    </location>
</feature>
<dbReference type="EMBL" id="BPQB01000080">
    <property type="protein sequence ID" value="GJE97972.1"/>
    <property type="molecule type" value="Genomic_DNA"/>
</dbReference>
<feature type="region of interest" description="Disordered" evidence="1">
    <location>
        <begin position="142"/>
        <end position="190"/>
    </location>
</feature>
<feature type="compositionally biased region" description="Low complexity" evidence="1">
    <location>
        <begin position="142"/>
        <end position="158"/>
    </location>
</feature>
<dbReference type="OrthoDB" id="2881925at2759"/>
<gene>
    <name evidence="2" type="ORF">PsYK624_141940</name>
</gene>
<feature type="compositionally biased region" description="Basic residues" evidence="1">
    <location>
        <begin position="159"/>
        <end position="169"/>
    </location>
</feature>
<protein>
    <submittedName>
        <fullName evidence="2">Uncharacterized protein</fullName>
    </submittedName>
</protein>
<dbReference type="Gene3D" id="3.90.530.10">
    <property type="entry name" value="XPA C-terminal domain"/>
    <property type="match status" value="1"/>
</dbReference>
<evidence type="ECO:0000313" key="3">
    <source>
        <dbReference type="Proteomes" id="UP000703269"/>
    </source>
</evidence>
<evidence type="ECO:0000313" key="2">
    <source>
        <dbReference type="EMBL" id="GJE97972.1"/>
    </source>
</evidence>
<evidence type="ECO:0000256" key="1">
    <source>
        <dbReference type="SAM" id="MobiDB-lite"/>
    </source>
</evidence>
<keyword evidence="3" id="KW-1185">Reference proteome</keyword>
<dbReference type="Proteomes" id="UP000703269">
    <property type="component" value="Unassembled WGS sequence"/>
</dbReference>
<name>A0A9P3GM54_9APHY</name>
<reference evidence="2 3" key="1">
    <citation type="submission" date="2021-08" db="EMBL/GenBank/DDBJ databases">
        <title>Draft Genome Sequence of Phanerochaete sordida strain YK-624.</title>
        <authorList>
            <person name="Mori T."/>
            <person name="Dohra H."/>
            <person name="Suzuki T."/>
            <person name="Kawagishi H."/>
            <person name="Hirai H."/>
        </authorList>
    </citation>
    <scope>NUCLEOTIDE SEQUENCE [LARGE SCALE GENOMIC DNA]</scope>
    <source>
        <strain evidence="2 3">YK-624</strain>
    </source>
</reference>